<evidence type="ECO:0000313" key="1">
    <source>
        <dbReference type="EMBL" id="EUB55548.1"/>
    </source>
</evidence>
<organism evidence="1 2">
    <name type="scientific">Echinococcus granulosus</name>
    <name type="common">Hydatid tapeworm</name>
    <dbReference type="NCBI Taxonomy" id="6210"/>
    <lineage>
        <taxon>Eukaryota</taxon>
        <taxon>Metazoa</taxon>
        <taxon>Spiralia</taxon>
        <taxon>Lophotrochozoa</taxon>
        <taxon>Platyhelminthes</taxon>
        <taxon>Cestoda</taxon>
        <taxon>Eucestoda</taxon>
        <taxon>Cyclophyllidea</taxon>
        <taxon>Taeniidae</taxon>
        <taxon>Echinococcus</taxon>
        <taxon>Echinococcus granulosus group</taxon>
    </lineage>
</organism>
<name>W6U368_ECHGR</name>
<dbReference type="AlphaFoldDB" id="W6U368"/>
<dbReference type="GeneID" id="36345300"/>
<dbReference type="Proteomes" id="UP000019149">
    <property type="component" value="Unassembled WGS sequence"/>
</dbReference>
<dbReference type="CTD" id="36345300"/>
<accession>W6U368</accession>
<keyword evidence="2" id="KW-1185">Reference proteome</keyword>
<evidence type="ECO:0000313" key="2">
    <source>
        <dbReference type="Proteomes" id="UP000019149"/>
    </source>
</evidence>
<dbReference type="KEGG" id="egl:EGR_09585"/>
<proteinExistence type="predicted"/>
<dbReference type="EMBL" id="APAU02000155">
    <property type="protein sequence ID" value="EUB55548.1"/>
    <property type="molecule type" value="Genomic_DNA"/>
</dbReference>
<sequence>MNRNAVKFLVRFHPIFTFFKVAELLSLTSCPNFLSPDDTSSAKTWLMIYYSKTKQCDYPVTANISQLNLSRTRFGVISYRHLIKNNCHAFVTLASNQQIRKSHVVVSMKNKRYQDKKKYMSIHEEKGILKPMALFSPF</sequence>
<gene>
    <name evidence="1" type="ORF">EGR_09585</name>
</gene>
<dbReference type="RefSeq" id="XP_024346744.1">
    <property type="nucleotide sequence ID" value="XM_024498834.1"/>
</dbReference>
<comment type="caution">
    <text evidence="1">The sequence shown here is derived from an EMBL/GenBank/DDBJ whole genome shotgun (WGS) entry which is preliminary data.</text>
</comment>
<reference evidence="1 2" key="1">
    <citation type="journal article" date="2013" name="Nat. Genet.">
        <title>The genome of the hydatid tapeworm Echinococcus granulosus.</title>
        <authorList>
            <person name="Zheng H."/>
            <person name="Zhang W."/>
            <person name="Zhang L."/>
            <person name="Zhang Z."/>
            <person name="Li J."/>
            <person name="Lu G."/>
            <person name="Zhu Y."/>
            <person name="Wang Y."/>
            <person name="Huang Y."/>
            <person name="Liu J."/>
            <person name="Kang H."/>
            <person name="Chen J."/>
            <person name="Wang L."/>
            <person name="Chen A."/>
            <person name="Yu S."/>
            <person name="Gao Z."/>
            <person name="Jin L."/>
            <person name="Gu W."/>
            <person name="Wang Z."/>
            <person name="Zhao L."/>
            <person name="Shi B."/>
            <person name="Wen H."/>
            <person name="Lin R."/>
            <person name="Jones M.K."/>
            <person name="Brejova B."/>
            <person name="Vinar T."/>
            <person name="Zhao G."/>
            <person name="McManus D.P."/>
            <person name="Chen Z."/>
            <person name="Zhou Y."/>
            <person name="Wang S."/>
        </authorList>
    </citation>
    <scope>NUCLEOTIDE SEQUENCE [LARGE SCALE GENOMIC DNA]</scope>
</reference>
<protein>
    <submittedName>
        <fullName evidence="1">Uncharacterized protein</fullName>
    </submittedName>
</protein>